<dbReference type="EMBL" id="JRQD01000003">
    <property type="protein sequence ID" value="KGM06837.1"/>
    <property type="molecule type" value="Genomic_DNA"/>
</dbReference>
<reference evidence="1 2" key="1">
    <citation type="submission" date="2014-09" db="EMBL/GenBank/DDBJ databases">
        <authorList>
            <person name="Grob C."/>
            <person name="Taubert M."/>
            <person name="Howat A.M."/>
            <person name="Burns O.J."/>
            <person name="Dixon J.L."/>
            <person name="Chen Y."/>
            <person name="Murrell J.C."/>
        </authorList>
    </citation>
    <scope>NUCLEOTIDE SEQUENCE [LARGE SCALE GENOMIC DNA]</scope>
    <source>
        <strain evidence="1">L4</strain>
    </source>
</reference>
<dbReference type="PROSITE" id="PS51257">
    <property type="entry name" value="PROKAR_LIPOPROTEIN"/>
    <property type="match status" value="1"/>
</dbReference>
<gene>
    <name evidence="1" type="ORF">LP43_1329</name>
</gene>
<dbReference type="RefSeq" id="WP_036313451.1">
    <property type="nucleotide sequence ID" value="NZ_JRQD01000003.1"/>
</dbReference>
<dbReference type="InterPro" id="IPR036291">
    <property type="entry name" value="NAD(P)-bd_dom_sf"/>
</dbReference>
<dbReference type="PANTHER" id="PTHR43544:SF12">
    <property type="entry name" value="NAD(P)-BINDING ROSSMANN-FOLD SUPERFAMILY PROTEIN"/>
    <property type="match status" value="1"/>
</dbReference>
<sequence length="235" mass="25816">MKILIVGGSGGIGSSLVSSCLDYYPESNIIATHNTHPGNIHHPRLQWRKLDVTIEEDIENLSSELGAIDLLINAVGFLHSESQKPEKTLKEFDPTFFQHNININTLPSILLAKHFMTSLRSNKATHFVALSAKIGSIEDNKMGGWLSYRVAKSALNMAMKTIAIEWSLKVPNCCVILFHPGTTDTHLSKPFQKNLPVGQLHSATHTADALLDIINSSAPADTGKFMSYNGSEIPW</sequence>
<dbReference type="SUPFAM" id="SSF51735">
    <property type="entry name" value="NAD(P)-binding Rossmann-fold domains"/>
    <property type="match status" value="1"/>
</dbReference>
<dbReference type="Gene3D" id="3.40.50.720">
    <property type="entry name" value="NAD(P)-binding Rossmann-like Domain"/>
    <property type="match status" value="1"/>
</dbReference>
<dbReference type="GO" id="GO:0005737">
    <property type="term" value="C:cytoplasm"/>
    <property type="evidence" value="ECO:0007669"/>
    <property type="project" value="TreeGrafter"/>
</dbReference>
<dbReference type="InterPro" id="IPR051468">
    <property type="entry name" value="Fungal_SecMetab_SDRs"/>
</dbReference>
<protein>
    <submittedName>
        <fullName evidence="1">C factor cell-cell signaling protein</fullName>
    </submittedName>
</protein>
<dbReference type="Proteomes" id="UP000029999">
    <property type="component" value="Unassembled WGS sequence"/>
</dbReference>
<dbReference type="PANTHER" id="PTHR43544">
    <property type="entry name" value="SHORT-CHAIN DEHYDROGENASE/REDUCTASE"/>
    <property type="match status" value="1"/>
</dbReference>
<dbReference type="AlphaFoldDB" id="A0A0A0BGN8"/>
<dbReference type="STRING" id="392484.LP43_1329"/>
<evidence type="ECO:0000313" key="2">
    <source>
        <dbReference type="Proteomes" id="UP000029999"/>
    </source>
</evidence>
<dbReference type="InterPro" id="IPR002347">
    <property type="entry name" value="SDR_fam"/>
</dbReference>
<comment type="caution">
    <text evidence="1">The sequence shown here is derived from an EMBL/GenBank/DDBJ whole genome shotgun (WGS) entry which is preliminary data.</text>
</comment>
<dbReference type="GO" id="GO:0016491">
    <property type="term" value="F:oxidoreductase activity"/>
    <property type="evidence" value="ECO:0007669"/>
    <property type="project" value="TreeGrafter"/>
</dbReference>
<dbReference type="PRINTS" id="PR00081">
    <property type="entry name" value="GDHRDH"/>
</dbReference>
<accession>A0A0A0BGN8</accession>
<evidence type="ECO:0000313" key="1">
    <source>
        <dbReference type="EMBL" id="KGM06837.1"/>
    </source>
</evidence>
<dbReference type="Pfam" id="PF00106">
    <property type="entry name" value="adh_short"/>
    <property type="match status" value="1"/>
</dbReference>
<name>A0A0A0BGN8_9GAMM</name>
<organism evidence="1 2">
    <name type="scientific">Methylophaga thiooxydans</name>
    <dbReference type="NCBI Taxonomy" id="392484"/>
    <lineage>
        <taxon>Bacteria</taxon>
        <taxon>Pseudomonadati</taxon>
        <taxon>Pseudomonadota</taxon>
        <taxon>Gammaproteobacteria</taxon>
        <taxon>Thiotrichales</taxon>
        <taxon>Piscirickettsiaceae</taxon>
        <taxon>Methylophaga</taxon>
    </lineage>
</organism>
<proteinExistence type="predicted"/>